<accession>A0A848IBJ2</accession>
<dbReference type="Gene3D" id="1.10.1660.20">
    <property type="match status" value="1"/>
</dbReference>
<dbReference type="AlphaFoldDB" id="A0A848IBJ2"/>
<dbReference type="InterPro" id="IPR009061">
    <property type="entry name" value="DNA-bd_dom_put_sf"/>
</dbReference>
<dbReference type="SUPFAM" id="SSF46955">
    <property type="entry name" value="Putative DNA-binding domain"/>
    <property type="match status" value="1"/>
</dbReference>
<reference evidence="4 5" key="1">
    <citation type="submission" date="2020-04" db="EMBL/GenBank/DDBJ databases">
        <title>Paraburkholderia sp. RP-4-7 isolated from soil.</title>
        <authorList>
            <person name="Dahal R.H."/>
        </authorList>
    </citation>
    <scope>NUCLEOTIDE SEQUENCE [LARGE SCALE GENOMIC DNA]</scope>
    <source>
        <strain evidence="4 5">RP-4-7</strain>
    </source>
</reference>
<evidence type="ECO:0000313" key="5">
    <source>
        <dbReference type="Proteomes" id="UP000544134"/>
    </source>
</evidence>
<dbReference type="InterPro" id="IPR012884">
    <property type="entry name" value="Excisionase-like"/>
</dbReference>
<organism evidence="4 5">
    <name type="scientific">Paraburkholderia polaris</name>
    <dbReference type="NCBI Taxonomy" id="2728848"/>
    <lineage>
        <taxon>Bacteria</taxon>
        <taxon>Pseudomonadati</taxon>
        <taxon>Pseudomonadota</taxon>
        <taxon>Betaproteobacteria</taxon>
        <taxon>Burkholderiales</taxon>
        <taxon>Burkholderiaceae</taxon>
        <taxon>Paraburkholderia</taxon>
    </lineage>
</organism>
<keyword evidence="2" id="KW-0233">DNA recombination</keyword>
<evidence type="ECO:0000313" key="4">
    <source>
        <dbReference type="EMBL" id="NML99661.1"/>
    </source>
</evidence>
<gene>
    <name evidence="4" type="ORF">HHL24_17175</name>
</gene>
<dbReference type="InterPro" id="IPR038137">
    <property type="entry name" value="Excisionase-like_sf"/>
</dbReference>
<proteinExistence type="predicted"/>
<keyword evidence="5" id="KW-1185">Reference proteome</keyword>
<dbReference type="Pfam" id="PF07825">
    <property type="entry name" value="Exc"/>
    <property type="match status" value="1"/>
</dbReference>
<dbReference type="GO" id="GO:0006310">
    <property type="term" value="P:DNA recombination"/>
    <property type="evidence" value="ECO:0007669"/>
    <property type="project" value="UniProtKB-KW"/>
</dbReference>
<dbReference type="GO" id="GO:0003677">
    <property type="term" value="F:DNA binding"/>
    <property type="evidence" value="ECO:0007669"/>
    <property type="project" value="UniProtKB-KW"/>
</dbReference>
<feature type="domain" description="Excisionase-like" evidence="3">
    <location>
        <begin position="91"/>
        <end position="137"/>
    </location>
</feature>
<keyword evidence="1" id="KW-0238">DNA-binding</keyword>
<evidence type="ECO:0000259" key="3">
    <source>
        <dbReference type="Pfam" id="PF07825"/>
    </source>
</evidence>
<sequence>MRNGRIQRDRHFRRVGAGEFELNVTEYLEWLREEKDARKLPFLERVSRSIEDGDKRFVKAVTEARAKAPPPAPAPTTTTKRRPKLIPIAVWAEETFGEYAPHRHTLLSWVKAGKIYPMPTKVGRSYFCSPDAEYFDPVVQKIRRMTGGSR</sequence>
<evidence type="ECO:0000256" key="2">
    <source>
        <dbReference type="ARBA" id="ARBA00023172"/>
    </source>
</evidence>
<protein>
    <recommendedName>
        <fullName evidence="3">Excisionase-like domain-containing protein</fullName>
    </recommendedName>
</protein>
<comment type="caution">
    <text evidence="4">The sequence shown here is derived from an EMBL/GenBank/DDBJ whole genome shotgun (WGS) entry which is preliminary data.</text>
</comment>
<evidence type="ECO:0000256" key="1">
    <source>
        <dbReference type="ARBA" id="ARBA00023125"/>
    </source>
</evidence>
<dbReference type="EMBL" id="JABBGJ010000017">
    <property type="protein sequence ID" value="NML99661.1"/>
    <property type="molecule type" value="Genomic_DNA"/>
</dbReference>
<name>A0A848IBJ2_9BURK</name>
<dbReference type="Proteomes" id="UP000544134">
    <property type="component" value="Unassembled WGS sequence"/>
</dbReference>